<feature type="transmembrane region" description="Helical" evidence="8">
    <location>
        <begin position="185"/>
        <end position="204"/>
    </location>
</feature>
<feature type="compositionally biased region" description="Basic and acidic residues" evidence="7">
    <location>
        <begin position="445"/>
        <end position="465"/>
    </location>
</feature>
<feature type="transmembrane region" description="Helical" evidence="8">
    <location>
        <begin position="351"/>
        <end position="368"/>
    </location>
</feature>
<dbReference type="InterPro" id="IPR011701">
    <property type="entry name" value="MFS"/>
</dbReference>
<feature type="transmembrane region" description="Helical" evidence="8">
    <location>
        <begin position="326"/>
        <end position="345"/>
    </location>
</feature>
<evidence type="ECO:0000256" key="5">
    <source>
        <dbReference type="ARBA" id="ARBA00022989"/>
    </source>
</evidence>
<dbReference type="PROSITE" id="PS50850">
    <property type="entry name" value="MFS"/>
    <property type="match status" value="1"/>
</dbReference>
<accession>A0A450YUF3</accession>
<reference evidence="10" key="1">
    <citation type="submission" date="2019-02" db="EMBL/GenBank/DDBJ databases">
        <authorList>
            <person name="Gruber-Vodicka R. H."/>
            <person name="Seah K. B. B."/>
        </authorList>
    </citation>
    <scope>NUCLEOTIDE SEQUENCE</scope>
    <source>
        <strain evidence="10">BECK_BZ123</strain>
    </source>
</reference>
<dbReference type="InterPro" id="IPR050171">
    <property type="entry name" value="MFS_Transporters"/>
</dbReference>
<feature type="region of interest" description="Disordered" evidence="7">
    <location>
        <begin position="442"/>
        <end position="465"/>
    </location>
</feature>
<evidence type="ECO:0000256" key="8">
    <source>
        <dbReference type="SAM" id="Phobius"/>
    </source>
</evidence>
<dbReference type="AlphaFoldDB" id="A0A450YUF3"/>
<dbReference type="PANTHER" id="PTHR23517:SF2">
    <property type="entry name" value="MULTIDRUG RESISTANCE PROTEIN MDTH"/>
    <property type="match status" value="1"/>
</dbReference>
<keyword evidence="5 8" id="KW-1133">Transmembrane helix</keyword>
<keyword evidence="4 8" id="KW-0812">Transmembrane</keyword>
<feature type="transmembrane region" description="Helical" evidence="8">
    <location>
        <begin position="129"/>
        <end position="147"/>
    </location>
</feature>
<evidence type="ECO:0000256" key="1">
    <source>
        <dbReference type="ARBA" id="ARBA00004651"/>
    </source>
</evidence>
<feature type="transmembrane region" description="Helical" evidence="8">
    <location>
        <begin position="417"/>
        <end position="436"/>
    </location>
</feature>
<keyword evidence="2" id="KW-0813">Transport</keyword>
<dbReference type="EMBL" id="CAADFS010000024">
    <property type="protein sequence ID" value="VFK45099.1"/>
    <property type="molecule type" value="Genomic_DNA"/>
</dbReference>
<dbReference type="Gene3D" id="1.20.1250.20">
    <property type="entry name" value="MFS general substrate transporter like domains"/>
    <property type="match status" value="1"/>
</dbReference>
<dbReference type="InterPro" id="IPR036259">
    <property type="entry name" value="MFS_trans_sf"/>
</dbReference>
<organism evidence="10">
    <name type="scientific">Candidatus Kentrum sp. TC</name>
    <dbReference type="NCBI Taxonomy" id="2126339"/>
    <lineage>
        <taxon>Bacteria</taxon>
        <taxon>Pseudomonadati</taxon>
        <taxon>Pseudomonadota</taxon>
        <taxon>Gammaproteobacteria</taxon>
        <taxon>Candidatus Kentrum</taxon>
    </lineage>
</organism>
<feature type="transmembrane region" description="Helical" evidence="8">
    <location>
        <begin position="299"/>
        <end position="319"/>
    </location>
</feature>
<feature type="transmembrane region" description="Helical" evidence="8">
    <location>
        <begin position="153"/>
        <end position="173"/>
    </location>
</feature>
<evidence type="ECO:0000313" key="10">
    <source>
        <dbReference type="EMBL" id="VFK45099.1"/>
    </source>
</evidence>
<feature type="transmembrane region" description="Helical" evidence="8">
    <location>
        <begin position="389"/>
        <end position="411"/>
    </location>
</feature>
<dbReference type="GO" id="GO:0022857">
    <property type="term" value="F:transmembrane transporter activity"/>
    <property type="evidence" value="ECO:0007669"/>
    <property type="project" value="InterPro"/>
</dbReference>
<evidence type="ECO:0000256" key="2">
    <source>
        <dbReference type="ARBA" id="ARBA00022448"/>
    </source>
</evidence>
<keyword evidence="6 8" id="KW-0472">Membrane</keyword>
<evidence type="ECO:0000259" key="9">
    <source>
        <dbReference type="PROSITE" id="PS50850"/>
    </source>
</evidence>
<feature type="transmembrane region" description="Helical" evidence="8">
    <location>
        <begin position="268"/>
        <end position="287"/>
    </location>
</feature>
<evidence type="ECO:0000256" key="6">
    <source>
        <dbReference type="ARBA" id="ARBA00023136"/>
    </source>
</evidence>
<feature type="transmembrane region" description="Helical" evidence="8">
    <location>
        <begin position="216"/>
        <end position="235"/>
    </location>
</feature>
<feature type="transmembrane region" description="Helical" evidence="8">
    <location>
        <begin position="62"/>
        <end position="85"/>
    </location>
</feature>
<dbReference type="PANTHER" id="PTHR23517">
    <property type="entry name" value="RESISTANCE PROTEIN MDTM, PUTATIVE-RELATED-RELATED"/>
    <property type="match status" value="1"/>
</dbReference>
<dbReference type="InterPro" id="IPR020846">
    <property type="entry name" value="MFS_dom"/>
</dbReference>
<dbReference type="GO" id="GO:0005886">
    <property type="term" value="C:plasma membrane"/>
    <property type="evidence" value="ECO:0007669"/>
    <property type="project" value="UniProtKB-SubCell"/>
</dbReference>
<comment type="subcellular location">
    <subcellularLocation>
        <location evidence="1">Cell membrane</location>
        <topology evidence="1">Multi-pass membrane protein</topology>
    </subcellularLocation>
</comment>
<evidence type="ECO:0000256" key="7">
    <source>
        <dbReference type="SAM" id="MobiDB-lite"/>
    </source>
</evidence>
<feature type="domain" description="Major facilitator superfamily (MFS) profile" evidence="9">
    <location>
        <begin position="63"/>
        <end position="442"/>
    </location>
</feature>
<protein>
    <submittedName>
        <fullName evidence="10">Predicted arabinose efflux permease, MFS family</fullName>
    </submittedName>
</protein>
<dbReference type="CDD" id="cd17472">
    <property type="entry name" value="MFS_YajR_like"/>
    <property type="match status" value="1"/>
</dbReference>
<proteinExistence type="predicted"/>
<dbReference type="Pfam" id="PF07690">
    <property type="entry name" value="MFS_1"/>
    <property type="match status" value="1"/>
</dbReference>
<gene>
    <name evidence="10" type="ORF">BECKTC1821D_GA0114238_102414</name>
</gene>
<evidence type="ECO:0000256" key="4">
    <source>
        <dbReference type="ARBA" id="ARBA00022692"/>
    </source>
</evidence>
<keyword evidence="3" id="KW-1003">Cell membrane</keyword>
<evidence type="ECO:0000256" key="3">
    <source>
        <dbReference type="ARBA" id="ARBA00022475"/>
    </source>
</evidence>
<name>A0A450YUF3_9GAMM</name>
<sequence length="465" mass="49660">MAGGVGSGDRNMPAPARQDGNGFGFTYASLPQEPLFFRYLTIMTDETNHSDTGMTSPERRAIAALTAVFGVRMFGLFMILPVFTLYAEEQYIGYTATLAGLAIGIYGLTQALLQIPFGMLSDHLGRKPVIIAGLIIFTFGGVIAALSDSILGVILGRALQGAGAIAAAVMALMADLTRERQRTKAMAIFGASIGLIFVIALITGPALGHLLGLSGLFWITAALGLVGMGVFYFSISEPAEIRFHRDTEASPAQFSDVLEDRQLLRLDGGIFILHLVLVAGWVVLPLTLRNAGLAASEHWKVYVLVLLVSVVLMIPLIIASGKHRHVKSVFVGAVFALGIYQLGLFGYHENLTAIVVMMVIFFTAFNVLEANLPSLVSRFAPPEKKGTALGIYSTSQFLGAFVGGLAGGWLLDGYGAQAVFIFCAAMTGIWLLFAITMKHPPARAGRAESPEDSRRRTDKDGGRAG</sequence>
<dbReference type="SUPFAM" id="SSF103473">
    <property type="entry name" value="MFS general substrate transporter"/>
    <property type="match status" value="1"/>
</dbReference>